<evidence type="ECO:0000256" key="1">
    <source>
        <dbReference type="SAM" id="Phobius"/>
    </source>
</evidence>
<protein>
    <submittedName>
        <fullName evidence="2">DUF378 domain-containing protein</fullName>
    </submittedName>
</protein>
<keyword evidence="1" id="KW-1133">Transmembrane helix</keyword>
<dbReference type="Proteomes" id="UP001355056">
    <property type="component" value="Unassembled WGS sequence"/>
</dbReference>
<keyword evidence="3" id="KW-1185">Reference proteome</keyword>
<feature type="transmembrane region" description="Helical" evidence="1">
    <location>
        <begin position="40"/>
        <end position="61"/>
    </location>
</feature>
<dbReference type="Pfam" id="PF04070">
    <property type="entry name" value="DUF378"/>
    <property type="match status" value="1"/>
</dbReference>
<keyword evidence="1" id="KW-0472">Membrane</keyword>
<dbReference type="EMBL" id="JAXGFP010000001">
    <property type="protein sequence ID" value="MEG3182581.1"/>
    <property type="molecule type" value="Genomic_DNA"/>
</dbReference>
<gene>
    <name evidence="2" type="ORF">SNE34_00945</name>
</gene>
<evidence type="ECO:0000313" key="3">
    <source>
        <dbReference type="Proteomes" id="UP001355056"/>
    </source>
</evidence>
<dbReference type="RefSeq" id="WP_332613831.1">
    <property type="nucleotide sequence ID" value="NZ_JAXGFP010000001.1"/>
</dbReference>
<proteinExistence type="predicted"/>
<dbReference type="InterPro" id="IPR007211">
    <property type="entry name" value="DUF378"/>
</dbReference>
<evidence type="ECO:0000313" key="2">
    <source>
        <dbReference type="EMBL" id="MEG3182581.1"/>
    </source>
</evidence>
<organism evidence="2 3">
    <name type="scientific">Novilysobacter erysipheiresistens</name>
    <dbReference type="NCBI Taxonomy" id="1749332"/>
    <lineage>
        <taxon>Bacteria</taxon>
        <taxon>Pseudomonadati</taxon>
        <taxon>Pseudomonadota</taxon>
        <taxon>Gammaproteobacteria</taxon>
        <taxon>Lysobacterales</taxon>
        <taxon>Lysobacteraceae</taxon>
        <taxon>Novilysobacter</taxon>
    </lineage>
</organism>
<accession>A0ABU7YUM8</accession>
<dbReference type="PANTHER" id="PTHR37304">
    <property type="entry name" value="MEMBRANE PROTEIN-RELATED"/>
    <property type="match status" value="1"/>
</dbReference>
<sequence>MKALNLVTLVLLIVGGINWGLVGIAQFDLVAAIFGGQDAMLARVVYALVGLSAIWQIFPLVSGDKGSIARTEVRR</sequence>
<feature type="transmembrane region" description="Helical" evidence="1">
    <location>
        <begin position="7"/>
        <end position="34"/>
    </location>
</feature>
<reference evidence="2 3" key="1">
    <citation type="journal article" date="2016" name="Int. J. Syst. Evol. Microbiol.">
        <title>Lysobacter erysipheiresistens sp. nov., an antagonist of powdery mildew, isolated from tobacco-cultivated soil.</title>
        <authorList>
            <person name="Xie B."/>
            <person name="Li T."/>
            <person name="Lin X."/>
            <person name="Wang C.J."/>
            <person name="Chen Y.J."/>
            <person name="Liu W.J."/>
            <person name="Zhao Z.W."/>
        </authorList>
    </citation>
    <scope>NUCLEOTIDE SEQUENCE [LARGE SCALE GENOMIC DNA]</scope>
    <source>
        <strain evidence="2 3">RS-LYSO-3</strain>
    </source>
</reference>
<name>A0ABU7YUM8_9GAMM</name>
<dbReference type="PANTHER" id="PTHR37304:SF1">
    <property type="entry name" value="MEMBRANE PROTEIN"/>
    <property type="match status" value="1"/>
</dbReference>
<keyword evidence="1" id="KW-0812">Transmembrane</keyword>
<comment type="caution">
    <text evidence="2">The sequence shown here is derived from an EMBL/GenBank/DDBJ whole genome shotgun (WGS) entry which is preliminary data.</text>
</comment>